<evidence type="ECO:0000256" key="1">
    <source>
        <dbReference type="ARBA" id="ARBA00004141"/>
    </source>
</evidence>
<reference evidence="8" key="1">
    <citation type="submission" date="2021-03" db="EMBL/GenBank/DDBJ databases">
        <authorList>
            <person name="Tagirdzhanova G."/>
        </authorList>
    </citation>
    <scope>NUCLEOTIDE SEQUENCE</scope>
</reference>
<feature type="domain" description="MARVEL" evidence="7">
    <location>
        <begin position="18"/>
        <end position="150"/>
    </location>
</feature>
<dbReference type="Pfam" id="PF01284">
    <property type="entry name" value="MARVEL"/>
    <property type="match status" value="1"/>
</dbReference>
<feature type="transmembrane region" description="Helical" evidence="6">
    <location>
        <begin position="46"/>
        <end position="64"/>
    </location>
</feature>
<organism evidence="8 9">
    <name type="scientific">Heterodermia speciosa</name>
    <dbReference type="NCBI Taxonomy" id="116794"/>
    <lineage>
        <taxon>Eukaryota</taxon>
        <taxon>Fungi</taxon>
        <taxon>Dikarya</taxon>
        <taxon>Ascomycota</taxon>
        <taxon>Pezizomycotina</taxon>
        <taxon>Lecanoromycetes</taxon>
        <taxon>OSLEUM clade</taxon>
        <taxon>Lecanoromycetidae</taxon>
        <taxon>Caliciales</taxon>
        <taxon>Physciaceae</taxon>
        <taxon>Heterodermia</taxon>
    </lineage>
</organism>
<evidence type="ECO:0000256" key="3">
    <source>
        <dbReference type="ARBA" id="ARBA00022989"/>
    </source>
</evidence>
<dbReference type="OrthoDB" id="5284712at2759"/>
<protein>
    <recommendedName>
        <fullName evidence="7">MARVEL domain-containing protein</fullName>
    </recommendedName>
</protein>
<evidence type="ECO:0000256" key="6">
    <source>
        <dbReference type="SAM" id="Phobius"/>
    </source>
</evidence>
<name>A0A8H3G1I3_9LECA</name>
<keyword evidence="3 6" id="KW-1133">Transmembrane helix</keyword>
<evidence type="ECO:0000256" key="4">
    <source>
        <dbReference type="ARBA" id="ARBA00023136"/>
    </source>
</evidence>
<dbReference type="PANTHER" id="PTHR37451">
    <property type="entry name" value="MARVEL DOMAIN"/>
    <property type="match status" value="1"/>
</dbReference>
<feature type="transmembrane region" description="Helical" evidence="6">
    <location>
        <begin position="136"/>
        <end position="160"/>
    </location>
</feature>
<evidence type="ECO:0000256" key="2">
    <source>
        <dbReference type="ARBA" id="ARBA00022692"/>
    </source>
</evidence>
<dbReference type="Proteomes" id="UP000664521">
    <property type="component" value="Unassembled WGS sequence"/>
</dbReference>
<evidence type="ECO:0000313" key="8">
    <source>
        <dbReference type="EMBL" id="CAF9936281.1"/>
    </source>
</evidence>
<keyword evidence="4 6" id="KW-0472">Membrane</keyword>
<dbReference type="InterPro" id="IPR008253">
    <property type="entry name" value="Marvel"/>
</dbReference>
<feature type="region of interest" description="Disordered" evidence="5">
    <location>
        <begin position="168"/>
        <end position="276"/>
    </location>
</feature>
<feature type="transmembrane region" description="Helical" evidence="6">
    <location>
        <begin position="15"/>
        <end position="34"/>
    </location>
</feature>
<evidence type="ECO:0000256" key="5">
    <source>
        <dbReference type="SAM" id="MobiDB-lite"/>
    </source>
</evidence>
<keyword evidence="2 6" id="KW-0812">Transmembrane</keyword>
<comment type="caution">
    <text evidence="8">The sequence shown here is derived from an EMBL/GenBank/DDBJ whole genome shotgun (WGS) entry which is preliminary data.</text>
</comment>
<feature type="compositionally biased region" description="Basic and acidic residues" evidence="5">
    <location>
        <begin position="198"/>
        <end position="239"/>
    </location>
</feature>
<feature type="compositionally biased region" description="Gly residues" evidence="5">
    <location>
        <begin position="341"/>
        <end position="355"/>
    </location>
</feature>
<feature type="region of interest" description="Disordered" evidence="5">
    <location>
        <begin position="290"/>
        <end position="373"/>
    </location>
</feature>
<dbReference type="AlphaFoldDB" id="A0A8H3G1I3"/>
<feature type="compositionally biased region" description="Low complexity" evidence="5">
    <location>
        <begin position="251"/>
        <end position="263"/>
    </location>
</feature>
<proteinExistence type="predicted"/>
<keyword evidence="9" id="KW-1185">Reference proteome</keyword>
<accession>A0A8H3G1I3</accession>
<evidence type="ECO:0000313" key="9">
    <source>
        <dbReference type="Proteomes" id="UP000664521"/>
    </source>
</evidence>
<gene>
    <name evidence="8" type="ORF">HETSPECPRED_010289</name>
</gene>
<feature type="compositionally biased region" description="Polar residues" evidence="5">
    <location>
        <begin position="264"/>
        <end position="276"/>
    </location>
</feature>
<dbReference type="EMBL" id="CAJPDS010000090">
    <property type="protein sequence ID" value="CAF9936281.1"/>
    <property type="molecule type" value="Genomic_DNA"/>
</dbReference>
<sequence length="373" mass="40708">MGMLEQHYQRIKNGVHGIQGLGIVVAWIITIAVFTRPGKSGGQTKYFFALCWFTIPVLIYQAAVPIFSRTKKFSNPYAHTALDVLFTILWLAAFAAVAAWTNQGISNAKDRKDNEKGCDRFAYGSTGKCKLSQGDVGCGVIICLLFALTSALSIYALLYYRRNGTLPSTSPSSTGAVPITDHAFSSNPHDDDPFEPDTDLHNADDHTDPAYDPHIGRRGRRDHDDEYQSIHTDTEEGTHLGRPLSWGQGQGAPHHQQQQQQQQRPYSPNPTETHANQYADHPTQLAEDTSYHGAYNNQPPPAKDPFRNPSPYRRPGYEVSAPQLPPIGGAGGDPFRDELALGGGLGGRVDGGGLSGRVDIPDASDYRPGSRLA</sequence>
<comment type="subcellular location">
    <subcellularLocation>
        <location evidence="1">Membrane</location>
        <topology evidence="1">Multi-pass membrane protein</topology>
    </subcellularLocation>
</comment>
<dbReference type="GO" id="GO:0016020">
    <property type="term" value="C:membrane"/>
    <property type="evidence" value="ECO:0007669"/>
    <property type="project" value="UniProtKB-SubCell"/>
</dbReference>
<feature type="transmembrane region" description="Helical" evidence="6">
    <location>
        <begin position="84"/>
        <end position="102"/>
    </location>
</feature>
<evidence type="ECO:0000259" key="7">
    <source>
        <dbReference type="Pfam" id="PF01284"/>
    </source>
</evidence>
<dbReference type="PANTHER" id="PTHR37451:SF3">
    <property type="entry name" value="MARVEL DOMAIN-CONTAINING PROTEIN"/>
    <property type="match status" value="1"/>
</dbReference>